<dbReference type="GO" id="GO:0045259">
    <property type="term" value="C:proton-transporting ATP synthase complex"/>
    <property type="evidence" value="ECO:0007669"/>
    <property type="project" value="UniProtKB-KW"/>
</dbReference>
<evidence type="ECO:0000256" key="9">
    <source>
        <dbReference type="ARBA" id="ARBA00023136"/>
    </source>
</evidence>
<feature type="transmembrane region" description="Helical" evidence="11">
    <location>
        <begin position="118"/>
        <end position="140"/>
    </location>
</feature>
<feature type="transmembrane region" description="Helical" evidence="11">
    <location>
        <begin position="50"/>
        <end position="69"/>
    </location>
</feature>
<gene>
    <name evidence="12" type="primary">atp6</name>
</gene>
<reference evidence="12" key="1">
    <citation type="submission" date="2015-05" db="EMBL/GenBank/DDBJ databases">
        <title>A novel species of special mitochondria gene arrangement of Drepanidotaenia lanceolata (Cestoda: Hymenolepididae).</title>
        <authorList>
            <person name="Gao J.F."/>
        </authorList>
    </citation>
    <scope>NUCLEOTIDE SEQUENCE</scope>
    <source>
        <strain evidence="12">Heilongjiang</strain>
    </source>
</reference>
<dbReference type="SUPFAM" id="SSF81336">
    <property type="entry name" value="F1F0 ATP synthase subunit A"/>
    <property type="match status" value="1"/>
</dbReference>
<keyword evidence="5 11" id="KW-0812">Transmembrane</keyword>
<sequence>MFNVMNNYNSISSFLYKYIICTFSYYYLLILCLVFLLFLSYRIPYCYSPYLFSIFLLTVVFSMFISLFFRRLIFNLNEFLSSFVPAGTPLYICPIVCLAETISYIIRPLVLILRPFINISLGCFGAVALCNLCFVNYFWLVVLFILFFYEVFVAVVHWYIVTSILAFSIDH</sequence>
<dbReference type="EMBL" id="KR817910">
    <property type="protein sequence ID" value="ALH16573.1"/>
    <property type="molecule type" value="Genomic_DNA"/>
</dbReference>
<organism evidence="12">
    <name type="scientific">Drepanidotaenia lanceolata</name>
    <dbReference type="NCBI Taxonomy" id="1732538"/>
    <lineage>
        <taxon>Eukaryota</taxon>
        <taxon>Metazoa</taxon>
        <taxon>Spiralia</taxon>
        <taxon>Lophotrochozoa</taxon>
        <taxon>Platyhelminthes</taxon>
        <taxon>Cestoda</taxon>
        <taxon>Eucestoda</taxon>
        <taxon>Cyclophyllidea</taxon>
        <taxon>Hymenolepididae</taxon>
        <taxon>Drepanidotaenia</taxon>
    </lineage>
</organism>
<accession>A0A0N9QJM8</accession>
<feature type="transmembrane region" description="Helical" evidence="11">
    <location>
        <begin position="146"/>
        <end position="169"/>
    </location>
</feature>
<dbReference type="CTD" id="4508"/>
<geneLocation type="mitochondrion" evidence="12"/>
<comment type="subcellular location">
    <subcellularLocation>
        <location evidence="1">Membrane</location>
        <topology evidence="1">Multi-pass membrane protein</topology>
    </subcellularLocation>
</comment>
<keyword evidence="9 11" id="KW-0472">Membrane</keyword>
<evidence type="ECO:0000256" key="8">
    <source>
        <dbReference type="ARBA" id="ARBA00023065"/>
    </source>
</evidence>
<keyword evidence="7 11" id="KW-1133">Transmembrane helix</keyword>
<evidence type="ECO:0000256" key="2">
    <source>
        <dbReference type="ARBA" id="ARBA00006810"/>
    </source>
</evidence>
<proteinExistence type="inferred from homology"/>
<keyword evidence="4" id="KW-0138">CF(0)</keyword>
<evidence type="ECO:0000313" key="12">
    <source>
        <dbReference type="EMBL" id="ALH16573.1"/>
    </source>
</evidence>
<keyword evidence="3" id="KW-0813">Transport</keyword>
<comment type="similarity">
    <text evidence="2">Belongs to the ATPase A chain family.</text>
</comment>
<evidence type="ECO:0000256" key="11">
    <source>
        <dbReference type="SAM" id="Phobius"/>
    </source>
</evidence>
<name>A0A0N9QJM8_9CEST</name>
<keyword evidence="8" id="KW-0406">Ion transport</keyword>
<dbReference type="AlphaFoldDB" id="A0A0N9QJM8"/>
<keyword evidence="10" id="KW-0066">ATP synthesis</keyword>
<dbReference type="GeneID" id="26119049"/>
<dbReference type="GO" id="GO:0006754">
    <property type="term" value="P:ATP biosynthetic process"/>
    <property type="evidence" value="ECO:0007669"/>
    <property type="project" value="UniProtKB-KW"/>
</dbReference>
<evidence type="ECO:0000256" key="5">
    <source>
        <dbReference type="ARBA" id="ARBA00022692"/>
    </source>
</evidence>
<evidence type="ECO:0000256" key="7">
    <source>
        <dbReference type="ARBA" id="ARBA00022989"/>
    </source>
</evidence>
<evidence type="ECO:0000256" key="3">
    <source>
        <dbReference type="ARBA" id="ARBA00022448"/>
    </source>
</evidence>
<dbReference type="RefSeq" id="YP_009175585.1">
    <property type="nucleotide sequence ID" value="NC_028164.1"/>
</dbReference>
<keyword evidence="6" id="KW-0375">Hydrogen ion transport</keyword>
<evidence type="ECO:0000256" key="1">
    <source>
        <dbReference type="ARBA" id="ARBA00004141"/>
    </source>
</evidence>
<feature type="transmembrane region" description="Helical" evidence="11">
    <location>
        <begin position="89"/>
        <end position="106"/>
    </location>
</feature>
<evidence type="ECO:0000256" key="4">
    <source>
        <dbReference type="ARBA" id="ARBA00022547"/>
    </source>
</evidence>
<feature type="transmembrane region" description="Helical" evidence="11">
    <location>
        <begin position="15"/>
        <end position="38"/>
    </location>
</feature>
<keyword evidence="12" id="KW-0496">Mitochondrion</keyword>
<dbReference type="InterPro" id="IPR035908">
    <property type="entry name" value="F0_ATP_A_sf"/>
</dbReference>
<evidence type="ECO:0000256" key="6">
    <source>
        <dbReference type="ARBA" id="ARBA00022781"/>
    </source>
</evidence>
<dbReference type="GO" id="GO:1902600">
    <property type="term" value="P:proton transmembrane transport"/>
    <property type="evidence" value="ECO:0007669"/>
    <property type="project" value="UniProtKB-KW"/>
</dbReference>
<protein>
    <submittedName>
        <fullName evidence="12">ATP synthase subunit 6</fullName>
    </submittedName>
</protein>
<evidence type="ECO:0000256" key="10">
    <source>
        <dbReference type="ARBA" id="ARBA00023310"/>
    </source>
</evidence>